<name>M3HHT4_LEPIR</name>
<proteinExistence type="predicted"/>
<dbReference type="BioCyc" id="LINT1001599:G11K9-496-MONOMER"/>
<dbReference type="EMBL" id="AFME02000116">
    <property type="protein sequence ID" value="EMG12180.1"/>
    <property type="molecule type" value="Genomic_DNA"/>
</dbReference>
<sequence length="239" mass="28410">MITEFVERPILMSGKLVYETLYGRKTQTRRTSNLKSINENLDEWEFIEMLHEHTHLGNFPSAFFRSKNTGERKFVRCPYGSKRDLLWVRESWRVGAWDIFKQSIAVDYRADNFARREWIKILDKSRFKKLVEQSIIDAEKAEYLFLGENTFKWAPGESPCRWRPSLFMPRELSRTTLEIKDIRIERLNEISEQNAEAEGVQFLREIPDADETLSARYLFEVLWEGRNGRGSWKKIRGFG</sequence>
<comment type="caution">
    <text evidence="1">The sequence shown here is derived from an EMBL/GenBank/DDBJ whole genome shotgun (WGS) entry which is preliminary data.</text>
</comment>
<dbReference type="Proteomes" id="UP000011776">
    <property type="component" value="Unassembled WGS sequence"/>
</dbReference>
<evidence type="ECO:0000313" key="2">
    <source>
        <dbReference type="Proteomes" id="UP000011776"/>
    </source>
</evidence>
<reference evidence="1 2" key="1">
    <citation type="submission" date="2013-02" db="EMBL/GenBank/DDBJ databases">
        <authorList>
            <person name="Harkins D.M."/>
            <person name="Durkin A.S."/>
            <person name="Brinkac L.M."/>
            <person name="Haft D.H."/>
            <person name="Selengut J.D."/>
            <person name="Sanka R."/>
            <person name="DePew J."/>
            <person name="Purushe J."/>
            <person name="Tulsiani S.M."/>
            <person name="Graham G.C."/>
            <person name="Burns M.-A."/>
            <person name="Dohnt M.F."/>
            <person name="Smythe L.D."/>
            <person name="McKay D.B."/>
            <person name="Craig S.B."/>
            <person name="Vinetz J.M."/>
            <person name="Sutton G.G."/>
            <person name="Nierman W.C."/>
            <person name="Fouts D.E."/>
        </authorList>
    </citation>
    <scope>NUCLEOTIDE SEQUENCE [LARGE SCALE GENOMIC DNA]</scope>
    <source>
        <strain evidence="1 2">LT2186</strain>
    </source>
</reference>
<protein>
    <submittedName>
        <fullName evidence="1">Uncharacterized protein</fullName>
    </submittedName>
</protein>
<evidence type="ECO:0000313" key="1">
    <source>
        <dbReference type="EMBL" id="EMG12180.1"/>
    </source>
</evidence>
<accession>M3HHT4</accession>
<organism evidence="1 2">
    <name type="scientific">Leptospira interrogans serovar Grippotyphosa str. LT2186</name>
    <dbReference type="NCBI Taxonomy" id="1001599"/>
    <lineage>
        <taxon>Bacteria</taxon>
        <taxon>Pseudomonadati</taxon>
        <taxon>Spirochaetota</taxon>
        <taxon>Spirochaetia</taxon>
        <taxon>Leptospirales</taxon>
        <taxon>Leptospiraceae</taxon>
        <taxon>Leptospira</taxon>
    </lineage>
</organism>
<gene>
    <name evidence="1" type="ORF">LEP1GSC151_2768</name>
</gene>
<dbReference type="AlphaFoldDB" id="M3HHT4"/>